<dbReference type="AlphaFoldDB" id="A0A255YPL0"/>
<keyword evidence="5" id="KW-1185">Reference proteome</keyword>
<name>A0A255YPL0_9SPHN</name>
<dbReference type="EMBL" id="NOXT01000091">
    <property type="protein sequence ID" value="OYQ31133.1"/>
    <property type="molecule type" value="Genomic_DNA"/>
</dbReference>
<feature type="region of interest" description="Disordered" evidence="1">
    <location>
        <begin position="235"/>
        <end position="266"/>
    </location>
</feature>
<keyword evidence="2" id="KW-0732">Signal</keyword>
<gene>
    <name evidence="4" type="ORF">CHU93_05200</name>
</gene>
<evidence type="ECO:0000313" key="5">
    <source>
        <dbReference type="Proteomes" id="UP000216991"/>
    </source>
</evidence>
<feature type="domain" description="SH3b" evidence="3">
    <location>
        <begin position="266"/>
        <end position="330"/>
    </location>
</feature>
<protein>
    <submittedName>
        <fullName evidence="4">SH3 domain-containing protein</fullName>
    </submittedName>
</protein>
<dbReference type="SMART" id="SM00287">
    <property type="entry name" value="SH3b"/>
    <property type="match status" value="1"/>
</dbReference>
<dbReference type="Gene3D" id="2.30.30.40">
    <property type="entry name" value="SH3 Domains"/>
    <property type="match status" value="1"/>
</dbReference>
<evidence type="ECO:0000259" key="3">
    <source>
        <dbReference type="PROSITE" id="PS51781"/>
    </source>
</evidence>
<comment type="caution">
    <text evidence="4">The sequence shown here is derived from an EMBL/GenBank/DDBJ whole genome shotgun (WGS) entry which is preliminary data.</text>
</comment>
<accession>A0A255YPL0</accession>
<dbReference type="Proteomes" id="UP000216991">
    <property type="component" value="Unassembled WGS sequence"/>
</dbReference>
<sequence>MAAKKLIALGASLALALMFTLEAPAHAGKAPKFTDACQVKREPFNRIKNYRLNKTFEGGAKGIAIGIGLALLNEAFGPKERYIDQNGQERTRSKIDSGAIILGAGAIGALKGNLDAREQAAAQRADLQKALAEQAGEAMQAFSPLGQQLADLGACRREQIAAVAAAKKAGEIDAKEGERRLGLIKKWIAEDDKIIDAAAKKQTKFVEGYSVAYARNESGDQSQTFDGAALVREAEREAGVQTAPAPTVAEAPAPPPQPPKPQSAGLGTYFVKAENGANLRDAPSAQGKVIAALPTRTQVSAAPEGSTGWYRVRHAGKDGFVLGSLLSSEQPAAIVARRAEEKPVQTAAAAPPRRTADPNRSRYLSAVASNSAFQRSVAAERSKTTAALATAYDTMRS</sequence>
<feature type="signal peptide" evidence="2">
    <location>
        <begin position="1"/>
        <end position="27"/>
    </location>
</feature>
<evidence type="ECO:0000313" key="4">
    <source>
        <dbReference type="EMBL" id="OYQ31133.1"/>
    </source>
</evidence>
<reference evidence="4 5" key="1">
    <citation type="submission" date="2017-07" db="EMBL/GenBank/DDBJ databases">
        <title>Sandarakinorhabdus cyanobacteriorum sp. nov., a novel bacterium isolated from cyanobacterial aggregates in a eutrophic lake.</title>
        <authorList>
            <person name="Cai H."/>
        </authorList>
    </citation>
    <scope>NUCLEOTIDE SEQUENCE [LARGE SCALE GENOMIC DNA]</scope>
    <source>
        <strain evidence="4 5">TH057</strain>
    </source>
</reference>
<dbReference type="InterPro" id="IPR003646">
    <property type="entry name" value="SH3-like_bac-type"/>
</dbReference>
<proteinExistence type="predicted"/>
<evidence type="ECO:0000256" key="2">
    <source>
        <dbReference type="SAM" id="SignalP"/>
    </source>
</evidence>
<feature type="chain" id="PRO_5013124096" evidence="2">
    <location>
        <begin position="28"/>
        <end position="397"/>
    </location>
</feature>
<dbReference type="RefSeq" id="WP_086115975.1">
    <property type="nucleotide sequence ID" value="NZ_NOXT01000091.1"/>
</dbReference>
<organism evidence="4 5">
    <name type="scientific">Sandarakinorhabdus cyanobacteriorum</name>
    <dbReference type="NCBI Taxonomy" id="1981098"/>
    <lineage>
        <taxon>Bacteria</taxon>
        <taxon>Pseudomonadati</taxon>
        <taxon>Pseudomonadota</taxon>
        <taxon>Alphaproteobacteria</taxon>
        <taxon>Sphingomonadales</taxon>
        <taxon>Sphingosinicellaceae</taxon>
        <taxon>Sandarakinorhabdus</taxon>
    </lineage>
</organism>
<evidence type="ECO:0000256" key="1">
    <source>
        <dbReference type="SAM" id="MobiDB-lite"/>
    </source>
</evidence>
<dbReference type="OrthoDB" id="9805070at2"/>
<dbReference type="PROSITE" id="PS51781">
    <property type="entry name" value="SH3B"/>
    <property type="match status" value="1"/>
</dbReference>
<dbReference type="Pfam" id="PF08239">
    <property type="entry name" value="SH3_3"/>
    <property type="match status" value="1"/>
</dbReference>
<feature type="compositionally biased region" description="Pro residues" evidence="1">
    <location>
        <begin position="252"/>
        <end position="261"/>
    </location>
</feature>